<protein>
    <submittedName>
        <fullName evidence="6">Iron-sulfur cluster repair di-iron protein</fullName>
    </submittedName>
</protein>
<dbReference type="RefSeq" id="WP_377905907.1">
    <property type="nucleotide sequence ID" value="NZ_JBHRZS010000007.1"/>
</dbReference>
<evidence type="ECO:0000256" key="3">
    <source>
        <dbReference type="ARBA" id="ARBA00022723"/>
    </source>
</evidence>
<dbReference type="PANTHER" id="PTHR36438">
    <property type="entry name" value="IRON-SULFUR CLUSTER REPAIR PROTEIN YTFE"/>
    <property type="match status" value="1"/>
</dbReference>
<reference evidence="7" key="1">
    <citation type="journal article" date="2019" name="Int. J. Syst. Evol. Microbiol.">
        <title>The Global Catalogue of Microorganisms (GCM) 10K type strain sequencing project: providing services to taxonomists for standard genome sequencing and annotation.</title>
        <authorList>
            <consortium name="The Broad Institute Genomics Platform"/>
            <consortium name="The Broad Institute Genome Sequencing Center for Infectious Disease"/>
            <person name="Wu L."/>
            <person name="Ma J."/>
        </authorList>
    </citation>
    <scope>NUCLEOTIDE SEQUENCE [LARGE SCALE GENOMIC DNA]</scope>
    <source>
        <strain evidence="7">CCUG 60523</strain>
    </source>
</reference>
<evidence type="ECO:0000313" key="6">
    <source>
        <dbReference type="EMBL" id="MFC3880550.1"/>
    </source>
</evidence>
<evidence type="ECO:0000259" key="5">
    <source>
        <dbReference type="Pfam" id="PF01814"/>
    </source>
</evidence>
<name>A0ABV8AS99_9BACT</name>
<evidence type="ECO:0000256" key="2">
    <source>
        <dbReference type="ARBA" id="ARBA00022490"/>
    </source>
</evidence>
<dbReference type="InterPro" id="IPR019903">
    <property type="entry name" value="RIC_family"/>
</dbReference>
<evidence type="ECO:0000313" key="7">
    <source>
        <dbReference type="Proteomes" id="UP001595805"/>
    </source>
</evidence>
<accession>A0ABV8AS99</accession>
<evidence type="ECO:0000256" key="1">
    <source>
        <dbReference type="ARBA" id="ARBA00004496"/>
    </source>
</evidence>
<organism evidence="6 7">
    <name type="scientific">Algoriphagus namhaensis</name>
    <dbReference type="NCBI Taxonomy" id="915353"/>
    <lineage>
        <taxon>Bacteria</taxon>
        <taxon>Pseudomonadati</taxon>
        <taxon>Bacteroidota</taxon>
        <taxon>Cytophagia</taxon>
        <taxon>Cytophagales</taxon>
        <taxon>Cyclobacteriaceae</taxon>
        <taxon>Algoriphagus</taxon>
    </lineage>
</organism>
<comment type="caution">
    <text evidence="6">The sequence shown here is derived from an EMBL/GenBank/DDBJ whole genome shotgun (WGS) entry which is preliminary data.</text>
</comment>
<feature type="domain" description="Hemerythrin-like" evidence="5">
    <location>
        <begin position="85"/>
        <end position="229"/>
    </location>
</feature>
<sequence>MSVENLEKKEVGAWVKDDYRNAKIFKKYNIDFCCGGNKPLDTVCETKGLSLDKILSELQIESSQGGAQSIDYKSWPLDLLATYIERTHHVFVRENIPAIQGFLDKLVKVHGSRHPELSDIRSLFLEISEELLQHMEKEEELLFPEIKKASDIYAVFEERKSKIADLIAVMEAEHENAGDIFRQISQLTSNYTPPADACTTYKVTYKMLQEFEDNLHLHVHLENNILFPATQKN</sequence>
<keyword evidence="2" id="KW-0963">Cytoplasm</keyword>
<keyword evidence="3" id="KW-0479">Metal-binding</keyword>
<dbReference type="Pfam" id="PF01814">
    <property type="entry name" value="Hemerythrin"/>
    <property type="match status" value="1"/>
</dbReference>
<keyword evidence="4" id="KW-0408">Iron</keyword>
<evidence type="ECO:0000256" key="4">
    <source>
        <dbReference type="ARBA" id="ARBA00023004"/>
    </source>
</evidence>
<proteinExistence type="predicted"/>
<dbReference type="NCBIfam" id="TIGR03652">
    <property type="entry name" value="FeS_repair_RIC"/>
    <property type="match status" value="1"/>
</dbReference>
<gene>
    <name evidence="6" type="primary">ric</name>
    <name evidence="6" type="ORF">ACFOSV_10200</name>
</gene>
<comment type="subcellular location">
    <subcellularLocation>
        <location evidence="1">Cytoplasm</location>
    </subcellularLocation>
</comment>
<dbReference type="Proteomes" id="UP001595805">
    <property type="component" value="Unassembled WGS sequence"/>
</dbReference>
<dbReference type="PANTHER" id="PTHR36438:SF1">
    <property type="entry name" value="IRON-SULFUR CLUSTER REPAIR PROTEIN YTFE"/>
    <property type="match status" value="1"/>
</dbReference>
<dbReference type="Gene3D" id="1.20.120.520">
    <property type="entry name" value="nmb1532 protein domain like"/>
    <property type="match status" value="1"/>
</dbReference>
<keyword evidence="7" id="KW-1185">Reference proteome</keyword>
<dbReference type="Pfam" id="PF04405">
    <property type="entry name" value="ScdA_N"/>
    <property type="match status" value="1"/>
</dbReference>
<dbReference type="EMBL" id="JBHRZS010000007">
    <property type="protein sequence ID" value="MFC3880550.1"/>
    <property type="molecule type" value="Genomic_DNA"/>
</dbReference>
<dbReference type="InterPro" id="IPR012312">
    <property type="entry name" value="Hemerythrin-like"/>
</dbReference>